<dbReference type="GeneID" id="84907386"/>
<dbReference type="SUPFAM" id="SSF47413">
    <property type="entry name" value="lambda repressor-like DNA-binding domains"/>
    <property type="match status" value="1"/>
</dbReference>
<sequence length="122" mass="13858">MNVQYIHDKHGETQFVILPIDEYRRLIDDNSDEKWEDIPSKATEFDDVTIPHDIVKIMSEKEVSAIAAWRIYRGLTQAQAAEKAGISQAALSQIEKVGTRPQAKTREQFAAIYDCLPNQLAL</sequence>
<dbReference type="Proteomes" id="UP000614058">
    <property type="component" value="Unassembled WGS sequence"/>
</dbReference>
<evidence type="ECO:0000313" key="3">
    <source>
        <dbReference type="Proteomes" id="UP000614058"/>
    </source>
</evidence>
<dbReference type="CDD" id="cd00093">
    <property type="entry name" value="HTH_XRE"/>
    <property type="match status" value="1"/>
</dbReference>
<reference evidence="2 3" key="1">
    <citation type="journal article" date="2021" name="Pathogens">
        <title>Isolation and Characterization of Kingella bonacorsii sp. nov., A Novel Kingella Species Detected in a Stable Periodontitis Subject.</title>
        <authorList>
            <person name="Antezack A."/>
            <person name="Boxberger M."/>
            <person name="Rolland C."/>
            <person name="Monnet-Corti V."/>
            <person name="La Scola B."/>
        </authorList>
    </citation>
    <scope>NUCLEOTIDE SEQUENCE [LARGE SCALE GENOMIC DNA]</scope>
    <source>
        <strain evidence="2 3">Marseille-Q4569</strain>
    </source>
</reference>
<name>A0ABS1BT31_9NEIS</name>
<dbReference type="InterPro" id="IPR001387">
    <property type="entry name" value="Cro/C1-type_HTH"/>
</dbReference>
<protein>
    <submittedName>
        <fullName evidence="2">Helix-turn-helix domain-containing protein</fullName>
    </submittedName>
</protein>
<dbReference type="RefSeq" id="WP_003799034.1">
    <property type="nucleotide sequence ID" value="NZ_JAEHNZ010000002.1"/>
</dbReference>
<dbReference type="InterPro" id="IPR010982">
    <property type="entry name" value="Lambda_DNA-bd_dom_sf"/>
</dbReference>
<dbReference type="PROSITE" id="PS50943">
    <property type="entry name" value="HTH_CROC1"/>
    <property type="match status" value="1"/>
</dbReference>
<gene>
    <name evidence="2" type="ORF">JDW22_05445</name>
</gene>
<dbReference type="SMART" id="SM00530">
    <property type="entry name" value="HTH_XRE"/>
    <property type="match status" value="1"/>
</dbReference>
<accession>A0ABS1BT31</accession>
<proteinExistence type="predicted"/>
<keyword evidence="3" id="KW-1185">Reference proteome</keyword>
<feature type="domain" description="HTH cro/C1-type" evidence="1">
    <location>
        <begin position="66"/>
        <end position="120"/>
    </location>
</feature>
<dbReference type="EMBL" id="JAEHNZ010000002">
    <property type="protein sequence ID" value="MBK0396040.1"/>
    <property type="molecule type" value="Genomic_DNA"/>
</dbReference>
<organism evidence="2 3">
    <name type="scientific">Kingella bonacorsii</name>
    <dbReference type="NCBI Taxonomy" id="2796361"/>
    <lineage>
        <taxon>Bacteria</taxon>
        <taxon>Pseudomonadati</taxon>
        <taxon>Pseudomonadota</taxon>
        <taxon>Betaproteobacteria</taxon>
        <taxon>Neisseriales</taxon>
        <taxon>Neisseriaceae</taxon>
        <taxon>Kingella</taxon>
    </lineage>
</organism>
<dbReference type="Pfam" id="PF13560">
    <property type="entry name" value="HTH_31"/>
    <property type="match status" value="1"/>
</dbReference>
<dbReference type="Gene3D" id="1.10.260.40">
    <property type="entry name" value="lambda repressor-like DNA-binding domains"/>
    <property type="match status" value="1"/>
</dbReference>
<comment type="caution">
    <text evidence="2">The sequence shown here is derived from an EMBL/GenBank/DDBJ whole genome shotgun (WGS) entry which is preliminary data.</text>
</comment>
<evidence type="ECO:0000313" key="2">
    <source>
        <dbReference type="EMBL" id="MBK0396040.1"/>
    </source>
</evidence>
<evidence type="ECO:0000259" key="1">
    <source>
        <dbReference type="PROSITE" id="PS50943"/>
    </source>
</evidence>